<evidence type="ECO:0000256" key="1">
    <source>
        <dbReference type="ARBA" id="ARBA00004571"/>
    </source>
</evidence>
<comment type="caution">
    <text evidence="10">The sequence shown here is derived from an EMBL/GenBank/DDBJ whole genome shotgun (WGS) entry which is preliminary data.</text>
</comment>
<keyword evidence="6 7" id="KW-0998">Cell outer membrane</keyword>
<evidence type="ECO:0000313" key="11">
    <source>
        <dbReference type="Proteomes" id="UP001185092"/>
    </source>
</evidence>
<dbReference type="PROSITE" id="PS52016">
    <property type="entry name" value="TONB_DEPENDENT_REC_3"/>
    <property type="match status" value="1"/>
</dbReference>
<dbReference type="Pfam" id="PF13715">
    <property type="entry name" value="CarbopepD_reg_2"/>
    <property type="match status" value="1"/>
</dbReference>
<dbReference type="AlphaFoldDB" id="A0AAE3XSN0"/>
<dbReference type="InterPro" id="IPR023997">
    <property type="entry name" value="TonB-dep_OMP_SusC/RagA_CS"/>
</dbReference>
<feature type="domain" description="TonB-dependent receptor plug" evidence="9">
    <location>
        <begin position="124"/>
        <end position="234"/>
    </location>
</feature>
<keyword evidence="8" id="KW-0732">Signal</keyword>
<dbReference type="SUPFAM" id="SSF56935">
    <property type="entry name" value="Porins"/>
    <property type="match status" value="1"/>
</dbReference>
<gene>
    <name evidence="10" type="ORF">HNQ88_004847</name>
</gene>
<evidence type="ECO:0000256" key="6">
    <source>
        <dbReference type="ARBA" id="ARBA00023237"/>
    </source>
</evidence>
<dbReference type="RefSeq" id="WP_309942829.1">
    <property type="nucleotide sequence ID" value="NZ_AP025309.1"/>
</dbReference>
<sequence length="1058" mass="117611">MKKKKIVIKIAFLVLLSMFQLIMGTNDVQAQALRTVTGTVLDENGEGLPGCNIRIKGTDEGTLTDYNGNYTLENVRESNVLIFTFVGYEKETREVGSQSVINVSMQLNVEQLDEIVVIGYGEQKQRDVTGSVGTVKMEKIGDIVSTSFDQAIQGRIAGVQLTSPEGGPGEPMRFEIRGGTSITGNNDPLFVIDGIPIDDPSIVTTIPQADIVQIDILKDASATAIYGARGANGVVIITTRSGTKGKNISFNSKVGFSHIPNSVRYDVLSPSDFVALQKEIISKKGDGTVDRWGDPSDYAGMPAYDWQDAVMRTAPFQDYSITMNGGNDQTKYYASLGMTDQKGTLIGTSFQRVTGSLKLDQKINERLDVNLKTTYTYTNYIGPRVSESQSSGIIRSAIQYRPVIPLPRPGDEDDEEWDEDGGLDPNELPANMYSPVKNLNNTDQKRPKSQILVSGFLNYKILDNLVFRSTLGYNYYQDQTYLFYNKGTQKADKSADGISGSINNATAYRFTNENTLNYTLKINKHRMTALGGVSFQTDNRSTLYVKSNQFLTDDFGWNSIGLGTLPQIPQSGYLENALMSYFGRINYNYQSKYLATFTMRADGSSKFNEKNKFGYFPSFSLAWRAGDEQFVKNWNVFSDLKLKAGWGLTGNDRVNNTAGFRTIGLGDGYYFNGQYIPGASQDAMSNTQLKWESTSQFNVGLESGFLDNRILFNVEAYYKLTDNVLLSTQISPSTGFTSSFENMGSIANKGIEFSLNTVNVVTSDFAWETSMNISFNRNKLKSLSDGESYREYSNGHPDGWGTTNILQIGKPVGVFYGYVADGLYQNDDFIHDASTGELRVARGVPGVQTSMTNYSPQPGMPKYKDLDGDGVITENDRQIIGDPNPDFYGGINNTFRYKGFDLSVFMTFSYGNDIYNANMTNFYHPEFGRLNINYLAETANRWSPSNPIQNGPAEVPSVDNRWNQLYSGKMFNSSYIEDGSYLRIKNITLGYQLPQSLLSKLNINSLRVSATVDNLWVFSKYSGYDPEVSIRNGAMYKGIDNSAYPRSRTYTVGVNMNF</sequence>
<dbReference type="InterPro" id="IPR039426">
    <property type="entry name" value="TonB-dep_rcpt-like"/>
</dbReference>
<name>A0AAE3XSN0_9BACT</name>
<keyword evidence="11" id="KW-1185">Reference proteome</keyword>
<organism evidence="10 11">
    <name type="scientific">Aureibacter tunicatorum</name>
    <dbReference type="NCBI Taxonomy" id="866807"/>
    <lineage>
        <taxon>Bacteria</taxon>
        <taxon>Pseudomonadati</taxon>
        <taxon>Bacteroidota</taxon>
        <taxon>Cytophagia</taxon>
        <taxon>Cytophagales</taxon>
        <taxon>Persicobacteraceae</taxon>
        <taxon>Aureibacter</taxon>
    </lineage>
</organism>
<keyword evidence="3 7" id="KW-1134">Transmembrane beta strand</keyword>
<feature type="chain" id="PRO_5042016213" evidence="8">
    <location>
        <begin position="31"/>
        <end position="1058"/>
    </location>
</feature>
<accession>A0AAE3XSN0</accession>
<dbReference type="InterPro" id="IPR036942">
    <property type="entry name" value="Beta-barrel_TonB_sf"/>
</dbReference>
<comment type="subcellular location">
    <subcellularLocation>
        <location evidence="1 7">Cell outer membrane</location>
        <topology evidence="1 7">Multi-pass membrane protein</topology>
    </subcellularLocation>
</comment>
<dbReference type="SUPFAM" id="SSF49464">
    <property type="entry name" value="Carboxypeptidase regulatory domain-like"/>
    <property type="match status" value="1"/>
</dbReference>
<dbReference type="NCBIfam" id="TIGR04057">
    <property type="entry name" value="SusC_RagA_signa"/>
    <property type="match status" value="1"/>
</dbReference>
<dbReference type="Gene3D" id="2.40.170.20">
    <property type="entry name" value="TonB-dependent receptor, beta-barrel domain"/>
    <property type="match status" value="1"/>
</dbReference>
<keyword evidence="5 7" id="KW-0472">Membrane</keyword>
<dbReference type="InterPro" id="IPR008969">
    <property type="entry name" value="CarboxyPept-like_regulatory"/>
</dbReference>
<dbReference type="Pfam" id="PF07715">
    <property type="entry name" value="Plug"/>
    <property type="match status" value="1"/>
</dbReference>
<dbReference type="GO" id="GO:0009279">
    <property type="term" value="C:cell outer membrane"/>
    <property type="evidence" value="ECO:0007669"/>
    <property type="project" value="UniProtKB-SubCell"/>
</dbReference>
<dbReference type="EMBL" id="JAVDQD010000011">
    <property type="protein sequence ID" value="MDR6241760.1"/>
    <property type="molecule type" value="Genomic_DNA"/>
</dbReference>
<evidence type="ECO:0000256" key="5">
    <source>
        <dbReference type="ARBA" id="ARBA00023136"/>
    </source>
</evidence>
<dbReference type="InterPro" id="IPR023996">
    <property type="entry name" value="TonB-dep_OMP_SusC/RagA"/>
</dbReference>
<dbReference type="NCBIfam" id="TIGR04056">
    <property type="entry name" value="OMP_RagA_SusC"/>
    <property type="match status" value="1"/>
</dbReference>
<dbReference type="Gene3D" id="2.170.130.10">
    <property type="entry name" value="TonB-dependent receptor, plug domain"/>
    <property type="match status" value="1"/>
</dbReference>
<keyword evidence="2 7" id="KW-0813">Transport</keyword>
<feature type="signal peptide" evidence="8">
    <location>
        <begin position="1"/>
        <end position="30"/>
    </location>
</feature>
<keyword evidence="4 7" id="KW-0812">Transmembrane</keyword>
<dbReference type="Gene3D" id="2.60.40.1120">
    <property type="entry name" value="Carboxypeptidase-like, regulatory domain"/>
    <property type="match status" value="1"/>
</dbReference>
<evidence type="ECO:0000259" key="9">
    <source>
        <dbReference type="Pfam" id="PF07715"/>
    </source>
</evidence>
<protein>
    <submittedName>
        <fullName evidence="10">TonB-linked SusC/RagA family outer membrane protein</fullName>
    </submittedName>
</protein>
<proteinExistence type="inferred from homology"/>
<evidence type="ECO:0000256" key="2">
    <source>
        <dbReference type="ARBA" id="ARBA00022448"/>
    </source>
</evidence>
<dbReference type="InterPro" id="IPR037066">
    <property type="entry name" value="Plug_dom_sf"/>
</dbReference>
<reference evidence="10" key="1">
    <citation type="submission" date="2023-07" db="EMBL/GenBank/DDBJ databases">
        <title>Genomic Encyclopedia of Type Strains, Phase IV (KMG-IV): sequencing the most valuable type-strain genomes for metagenomic binning, comparative biology and taxonomic classification.</title>
        <authorList>
            <person name="Goeker M."/>
        </authorList>
    </citation>
    <scope>NUCLEOTIDE SEQUENCE</scope>
    <source>
        <strain evidence="10">DSM 26174</strain>
    </source>
</reference>
<dbReference type="InterPro" id="IPR012910">
    <property type="entry name" value="Plug_dom"/>
</dbReference>
<evidence type="ECO:0000313" key="10">
    <source>
        <dbReference type="EMBL" id="MDR6241760.1"/>
    </source>
</evidence>
<dbReference type="Proteomes" id="UP001185092">
    <property type="component" value="Unassembled WGS sequence"/>
</dbReference>
<evidence type="ECO:0000256" key="8">
    <source>
        <dbReference type="SAM" id="SignalP"/>
    </source>
</evidence>
<evidence type="ECO:0000256" key="4">
    <source>
        <dbReference type="ARBA" id="ARBA00022692"/>
    </source>
</evidence>
<comment type="similarity">
    <text evidence="7">Belongs to the TonB-dependent receptor family.</text>
</comment>
<evidence type="ECO:0000256" key="7">
    <source>
        <dbReference type="PROSITE-ProRule" id="PRU01360"/>
    </source>
</evidence>
<evidence type="ECO:0000256" key="3">
    <source>
        <dbReference type="ARBA" id="ARBA00022452"/>
    </source>
</evidence>